<evidence type="ECO:0000259" key="9">
    <source>
        <dbReference type="PROSITE" id="PS50109"/>
    </source>
</evidence>
<proteinExistence type="predicted"/>
<dbReference type="OrthoDB" id="1931120at2"/>
<evidence type="ECO:0000256" key="3">
    <source>
        <dbReference type="ARBA" id="ARBA00022553"/>
    </source>
</evidence>
<dbReference type="Gene3D" id="1.10.287.130">
    <property type="match status" value="1"/>
</dbReference>
<protein>
    <recommendedName>
        <fullName evidence="2">histidine kinase</fullName>
        <ecNumber evidence="2">2.7.13.3</ecNumber>
    </recommendedName>
</protein>
<dbReference type="EMBL" id="CP038436">
    <property type="protein sequence ID" value="QBX56745.1"/>
    <property type="molecule type" value="Genomic_DNA"/>
</dbReference>
<evidence type="ECO:0000256" key="2">
    <source>
        <dbReference type="ARBA" id="ARBA00012438"/>
    </source>
</evidence>
<evidence type="ECO:0000256" key="1">
    <source>
        <dbReference type="ARBA" id="ARBA00000085"/>
    </source>
</evidence>
<keyword evidence="8" id="KW-0902">Two-component regulatory system</keyword>
<keyword evidence="3" id="KW-0597">Phosphoprotein</keyword>
<keyword evidence="12" id="KW-1185">Reference proteome</keyword>
<dbReference type="SUPFAM" id="SSF55874">
    <property type="entry name" value="ATPase domain of HSP90 chaperone/DNA topoisomerase II/histidine kinase"/>
    <property type="match status" value="1"/>
</dbReference>
<dbReference type="KEGG" id="nsn:EXE58_15620"/>
<evidence type="ECO:0000256" key="7">
    <source>
        <dbReference type="ARBA" id="ARBA00022840"/>
    </source>
</evidence>
<evidence type="ECO:0000259" key="10">
    <source>
        <dbReference type="PROSITE" id="PS50113"/>
    </source>
</evidence>
<dbReference type="PROSITE" id="PS50109">
    <property type="entry name" value="HIS_KIN"/>
    <property type="match status" value="1"/>
</dbReference>
<evidence type="ECO:0000256" key="5">
    <source>
        <dbReference type="ARBA" id="ARBA00022741"/>
    </source>
</evidence>
<gene>
    <name evidence="11" type="ORF">EXE58_15620</name>
</gene>
<organism evidence="11 12">
    <name type="scientific">Nocardioides seonyuensis</name>
    <dbReference type="NCBI Taxonomy" id="2518371"/>
    <lineage>
        <taxon>Bacteria</taxon>
        <taxon>Bacillati</taxon>
        <taxon>Actinomycetota</taxon>
        <taxon>Actinomycetes</taxon>
        <taxon>Propionibacteriales</taxon>
        <taxon>Nocardioidaceae</taxon>
        <taxon>Nocardioides</taxon>
    </lineage>
</organism>
<dbReference type="SUPFAM" id="SSF55781">
    <property type="entry name" value="GAF domain-like"/>
    <property type="match status" value="1"/>
</dbReference>
<dbReference type="Pfam" id="PF00989">
    <property type="entry name" value="PAS"/>
    <property type="match status" value="1"/>
</dbReference>
<evidence type="ECO:0000256" key="4">
    <source>
        <dbReference type="ARBA" id="ARBA00022679"/>
    </source>
</evidence>
<dbReference type="SUPFAM" id="SSF55785">
    <property type="entry name" value="PYP-like sensor domain (PAS domain)"/>
    <property type="match status" value="1"/>
</dbReference>
<dbReference type="GO" id="GO:0006355">
    <property type="term" value="P:regulation of DNA-templated transcription"/>
    <property type="evidence" value="ECO:0007669"/>
    <property type="project" value="InterPro"/>
</dbReference>
<keyword evidence="7" id="KW-0067">ATP-binding</keyword>
<comment type="catalytic activity">
    <reaction evidence="1">
        <text>ATP + protein L-histidine = ADP + protein N-phospho-L-histidine.</text>
        <dbReference type="EC" id="2.7.13.3"/>
    </reaction>
</comment>
<dbReference type="InterPro" id="IPR000700">
    <property type="entry name" value="PAS-assoc_C"/>
</dbReference>
<dbReference type="GO" id="GO:0005524">
    <property type="term" value="F:ATP binding"/>
    <property type="evidence" value="ECO:0007669"/>
    <property type="project" value="UniProtKB-KW"/>
</dbReference>
<accession>A0A4P7IHH0</accession>
<dbReference type="Proteomes" id="UP000294853">
    <property type="component" value="Chromosome"/>
</dbReference>
<feature type="domain" description="Histidine kinase" evidence="9">
    <location>
        <begin position="297"/>
        <end position="547"/>
    </location>
</feature>
<feature type="domain" description="PAC" evidence="10">
    <location>
        <begin position="232"/>
        <end position="284"/>
    </location>
</feature>
<evidence type="ECO:0000256" key="8">
    <source>
        <dbReference type="ARBA" id="ARBA00023012"/>
    </source>
</evidence>
<evidence type="ECO:0000256" key="6">
    <source>
        <dbReference type="ARBA" id="ARBA00022777"/>
    </source>
</evidence>
<dbReference type="Gene3D" id="3.30.565.10">
    <property type="entry name" value="Histidine kinase-like ATPase, C-terminal domain"/>
    <property type="match status" value="1"/>
</dbReference>
<keyword evidence="5" id="KW-0547">Nucleotide-binding</keyword>
<dbReference type="InterPro" id="IPR013767">
    <property type="entry name" value="PAS_fold"/>
</dbReference>
<dbReference type="GO" id="GO:0004673">
    <property type="term" value="F:protein histidine kinase activity"/>
    <property type="evidence" value="ECO:0007669"/>
    <property type="project" value="UniProtKB-EC"/>
</dbReference>
<dbReference type="InterPro" id="IPR004358">
    <property type="entry name" value="Sig_transdc_His_kin-like_C"/>
</dbReference>
<name>A0A4P7IHH0_9ACTN</name>
<dbReference type="InterPro" id="IPR001610">
    <property type="entry name" value="PAC"/>
</dbReference>
<dbReference type="GO" id="GO:0000160">
    <property type="term" value="P:phosphorelay signal transduction system"/>
    <property type="evidence" value="ECO:0007669"/>
    <property type="project" value="UniProtKB-KW"/>
</dbReference>
<dbReference type="InterPro" id="IPR000014">
    <property type="entry name" value="PAS"/>
</dbReference>
<dbReference type="Pfam" id="PF02518">
    <property type="entry name" value="HATPase_c"/>
    <property type="match status" value="1"/>
</dbReference>
<dbReference type="PANTHER" id="PTHR43065:SF46">
    <property type="entry name" value="C4-DICARBOXYLATE TRANSPORT SENSOR PROTEIN DCTB"/>
    <property type="match status" value="1"/>
</dbReference>
<dbReference type="SMART" id="SM00086">
    <property type="entry name" value="PAC"/>
    <property type="match status" value="1"/>
</dbReference>
<dbReference type="EC" id="2.7.13.3" evidence="2"/>
<dbReference type="PRINTS" id="PR00344">
    <property type="entry name" value="BCTRLSENSOR"/>
</dbReference>
<dbReference type="SMART" id="SM00387">
    <property type="entry name" value="HATPase_c"/>
    <property type="match status" value="1"/>
</dbReference>
<dbReference type="AlphaFoldDB" id="A0A4P7IHH0"/>
<dbReference type="InterPro" id="IPR036890">
    <property type="entry name" value="HATPase_C_sf"/>
</dbReference>
<reference evidence="11 12" key="1">
    <citation type="submission" date="2019-03" db="EMBL/GenBank/DDBJ databases">
        <title>Three New Species of Nocardioides, Nocardioides euryhalodurans sp. nov., Nocardioides seonyuensis sp. nov. and Nocardioides eburneoflavus sp. nov. Iolated from Soil.</title>
        <authorList>
            <person name="Roh S.G."/>
            <person name="Lee C."/>
            <person name="Kim M.-K."/>
            <person name="Kim S.B."/>
        </authorList>
    </citation>
    <scope>NUCLEOTIDE SEQUENCE [LARGE SCALE GENOMIC DNA]</scope>
    <source>
        <strain evidence="11 12">MMS17-SY207-3</strain>
    </source>
</reference>
<dbReference type="InterPro" id="IPR035965">
    <property type="entry name" value="PAS-like_dom_sf"/>
</dbReference>
<dbReference type="NCBIfam" id="TIGR00229">
    <property type="entry name" value="sensory_box"/>
    <property type="match status" value="1"/>
</dbReference>
<sequence length="556" mass="60137">MPSVTVAERDLSATPFPSSDEAGRLRALARYTILDTPPDEGFDQLADLARGIAGTDIAGIAFFGSDRVWFKSLLGADPEELSADQLLGTSTAAPTGTGVLGRAIGAGALVAVPCVTSDGYTLGCLFVADSDPVALDERTRHFLRSLAEQAVRLLELRRTLLSYHTVVDKAGHVVFHLDQSDRLVSLTPTWSQLSGFGVVRSLGARLSDFLHTEDEEGFGDWLDEVRGTTTPPVLQCRLARLTGDEVMVELLARPLVDEENRVLGVVGVIADVSARHAREVEAQHLSKLEALGRLSAGLAHEINTPIQFVGDNTRFLAECYETMLTLVCSYRDVLSPDGNPMSWAERQVEIDRAEGIADIDYLSEEVPLAIQQSLDGVERVASLVRAMKTFSHPGSREQSPANLNEALRATVTVAQNQFRYFADVELDFEDLPPVVCNLGDLNQVFLNLVVNAADAIEETGRHGKITIATRTDDDDVVVSVSDTGGGMPEHLKLQIFEPFFTTKEVGRGTGQGLALVRAIVNKHEGTISVDSHQGIGTTFEIRLPIQGCTAQEGPAR</sequence>
<dbReference type="InterPro" id="IPR003594">
    <property type="entry name" value="HATPase_dom"/>
</dbReference>
<dbReference type="Gene3D" id="3.30.450.20">
    <property type="entry name" value="PAS domain"/>
    <property type="match status" value="1"/>
</dbReference>
<dbReference type="PANTHER" id="PTHR43065">
    <property type="entry name" value="SENSOR HISTIDINE KINASE"/>
    <property type="match status" value="1"/>
</dbReference>
<dbReference type="PROSITE" id="PS50113">
    <property type="entry name" value="PAC"/>
    <property type="match status" value="1"/>
</dbReference>
<dbReference type="InterPro" id="IPR005467">
    <property type="entry name" value="His_kinase_dom"/>
</dbReference>
<keyword evidence="6" id="KW-0418">Kinase</keyword>
<evidence type="ECO:0000313" key="12">
    <source>
        <dbReference type="Proteomes" id="UP000294853"/>
    </source>
</evidence>
<evidence type="ECO:0000313" key="11">
    <source>
        <dbReference type="EMBL" id="QBX56745.1"/>
    </source>
</evidence>
<keyword evidence="4" id="KW-0808">Transferase</keyword>